<protein>
    <submittedName>
        <fullName evidence="1">Uncharacterized protein</fullName>
    </submittedName>
</protein>
<reference evidence="1 2" key="2">
    <citation type="journal article" date="2022" name="Mol. Ecol. Resour.">
        <title>The genomes of chicory, endive, great burdock and yacon provide insights into Asteraceae paleo-polyploidization history and plant inulin production.</title>
        <authorList>
            <person name="Fan W."/>
            <person name="Wang S."/>
            <person name="Wang H."/>
            <person name="Wang A."/>
            <person name="Jiang F."/>
            <person name="Liu H."/>
            <person name="Zhao H."/>
            <person name="Xu D."/>
            <person name="Zhang Y."/>
        </authorList>
    </citation>
    <scope>NUCLEOTIDE SEQUENCE [LARGE SCALE GENOMIC DNA]</scope>
    <source>
        <strain evidence="2">cv. Punajuju</strain>
        <tissue evidence="1">Leaves</tissue>
    </source>
</reference>
<accession>A0ACB9AHZ9</accession>
<organism evidence="1 2">
    <name type="scientific">Cichorium intybus</name>
    <name type="common">Chicory</name>
    <dbReference type="NCBI Taxonomy" id="13427"/>
    <lineage>
        <taxon>Eukaryota</taxon>
        <taxon>Viridiplantae</taxon>
        <taxon>Streptophyta</taxon>
        <taxon>Embryophyta</taxon>
        <taxon>Tracheophyta</taxon>
        <taxon>Spermatophyta</taxon>
        <taxon>Magnoliopsida</taxon>
        <taxon>eudicotyledons</taxon>
        <taxon>Gunneridae</taxon>
        <taxon>Pentapetalae</taxon>
        <taxon>asterids</taxon>
        <taxon>campanulids</taxon>
        <taxon>Asterales</taxon>
        <taxon>Asteraceae</taxon>
        <taxon>Cichorioideae</taxon>
        <taxon>Cichorieae</taxon>
        <taxon>Cichoriinae</taxon>
        <taxon>Cichorium</taxon>
    </lineage>
</organism>
<dbReference type="EMBL" id="CM042015">
    <property type="protein sequence ID" value="KAI3709844.1"/>
    <property type="molecule type" value="Genomic_DNA"/>
</dbReference>
<comment type="caution">
    <text evidence="1">The sequence shown here is derived from an EMBL/GenBank/DDBJ whole genome shotgun (WGS) entry which is preliminary data.</text>
</comment>
<proteinExistence type="predicted"/>
<evidence type="ECO:0000313" key="1">
    <source>
        <dbReference type="EMBL" id="KAI3709844.1"/>
    </source>
</evidence>
<dbReference type="Proteomes" id="UP001055811">
    <property type="component" value="Linkage Group LG07"/>
</dbReference>
<keyword evidence="2" id="KW-1185">Reference proteome</keyword>
<reference evidence="2" key="1">
    <citation type="journal article" date="2022" name="Mol. Ecol. Resour.">
        <title>The genomes of chicory, endive, great burdock and yacon provide insights into Asteraceae palaeo-polyploidization history and plant inulin production.</title>
        <authorList>
            <person name="Fan W."/>
            <person name="Wang S."/>
            <person name="Wang H."/>
            <person name="Wang A."/>
            <person name="Jiang F."/>
            <person name="Liu H."/>
            <person name="Zhao H."/>
            <person name="Xu D."/>
            <person name="Zhang Y."/>
        </authorList>
    </citation>
    <scope>NUCLEOTIDE SEQUENCE [LARGE SCALE GENOMIC DNA]</scope>
    <source>
        <strain evidence="2">cv. Punajuju</strain>
    </source>
</reference>
<sequence length="128" mass="15034">MEIAEVAGPSQTNINTSKVHPRFKDYNKKFKKNNIEAQKWKKKSLYLCSVSRSCKERTRTERGYGINWATLGFDGRRLSLMCVDGLLIGFFSRFFRLLKQLLWYLHFVSTTFVAVAIFEFLSIHERLD</sequence>
<name>A0ACB9AHZ9_CICIN</name>
<gene>
    <name evidence="1" type="ORF">L2E82_39612</name>
</gene>
<evidence type="ECO:0000313" key="2">
    <source>
        <dbReference type="Proteomes" id="UP001055811"/>
    </source>
</evidence>